<gene>
    <name evidence="2" type="ORF">FHR27_000894</name>
</gene>
<dbReference type="EMBL" id="JACBYV010000001">
    <property type="protein sequence ID" value="NYH72284.1"/>
    <property type="molecule type" value="Genomic_DNA"/>
</dbReference>
<keyword evidence="3" id="KW-1185">Reference proteome</keyword>
<feature type="transmembrane region" description="Helical" evidence="1">
    <location>
        <begin position="75"/>
        <end position="97"/>
    </location>
</feature>
<reference evidence="2 3" key="1">
    <citation type="submission" date="2020-07" db="EMBL/GenBank/DDBJ databases">
        <title>Genomic analyses of the natural microbiome of Caenorhabditis elegans.</title>
        <authorList>
            <person name="Samuel B."/>
        </authorList>
    </citation>
    <scope>NUCLEOTIDE SEQUENCE [LARGE SCALE GENOMIC DNA]</scope>
    <source>
        <strain evidence="2 3">BIGb0408</strain>
    </source>
</reference>
<accession>A0A7Y9XLG1</accession>
<dbReference type="RefSeq" id="WP_179537915.1">
    <property type="nucleotide sequence ID" value="NZ_JACBYV010000001.1"/>
</dbReference>
<dbReference type="AlphaFoldDB" id="A0A7Y9XLG1"/>
<dbReference type="Pfam" id="PF11162">
    <property type="entry name" value="DUF2946"/>
    <property type="match status" value="1"/>
</dbReference>
<dbReference type="Proteomes" id="UP000578688">
    <property type="component" value="Unassembled WGS sequence"/>
</dbReference>
<evidence type="ECO:0000313" key="3">
    <source>
        <dbReference type="Proteomes" id="UP000578688"/>
    </source>
</evidence>
<dbReference type="InterPro" id="IPR021333">
    <property type="entry name" value="DUF2946"/>
</dbReference>
<protein>
    <recommendedName>
        <fullName evidence="4">DUF2946 domain-containing protein</fullName>
    </recommendedName>
</protein>
<keyword evidence="1" id="KW-1133">Transmembrane helix</keyword>
<keyword evidence="1" id="KW-0812">Transmembrane</keyword>
<evidence type="ECO:0000313" key="2">
    <source>
        <dbReference type="EMBL" id="NYH72284.1"/>
    </source>
</evidence>
<organism evidence="2 3">
    <name type="scientific">Phytopseudomonas flavescens</name>
    <dbReference type="NCBI Taxonomy" id="29435"/>
    <lineage>
        <taxon>Bacteria</taxon>
        <taxon>Pseudomonadati</taxon>
        <taxon>Pseudomonadota</taxon>
        <taxon>Gammaproteobacteria</taxon>
        <taxon>Pseudomonadales</taxon>
        <taxon>Pseudomonadaceae</taxon>
        <taxon>Phytopseudomonas</taxon>
    </lineage>
</organism>
<proteinExistence type="predicted"/>
<dbReference type="PROSITE" id="PS51257">
    <property type="entry name" value="PROKAR_LIPOPROTEIN"/>
    <property type="match status" value="1"/>
</dbReference>
<evidence type="ECO:0008006" key="4">
    <source>
        <dbReference type="Google" id="ProtNLM"/>
    </source>
</evidence>
<sequence length="131" mass="13766">MKFARNERAFVAWVLYGCILFSAFACAIGHGQMAGLQLAGLDGQYCSLDDSMGTGADLDGSGLVAANPVTGSSCALASLFSAIILAAFYGLWGLLAADQVRPLSGSQRPRLNRYRWPPANPRASPLGLLSL</sequence>
<comment type="caution">
    <text evidence="2">The sequence shown here is derived from an EMBL/GenBank/DDBJ whole genome shotgun (WGS) entry which is preliminary data.</text>
</comment>
<evidence type="ECO:0000256" key="1">
    <source>
        <dbReference type="SAM" id="Phobius"/>
    </source>
</evidence>
<name>A0A7Y9XLG1_9GAMM</name>
<keyword evidence="1" id="KW-0472">Membrane</keyword>